<dbReference type="OMA" id="HPAIRNC"/>
<keyword evidence="5" id="KW-0812">Transmembrane</keyword>
<dbReference type="PANTHER" id="PTHR23248">
    <property type="entry name" value="PHOSPHOLIPID SCRAMBLASE-RELATED"/>
    <property type="match status" value="1"/>
</dbReference>
<sequence length="127" mass="14102">MYQLLVSLEVQAPPGEPIGYIVQKWHPCLPKFVIQDENKAAVLKIRGPCCLSSCGHSINFKIKNLDESKTIGKIAKNWSGMLTEVLTDVDNFEIDFPMTLDVRIKTTLLGACFLIVSMKVVGKHVAN</sequence>
<dbReference type="GO" id="GO:0005886">
    <property type="term" value="C:plasma membrane"/>
    <property type="evidence" value="ECO:0007669"/>
    <property type="project" value="TreeGrafter"/>
</dbReference>
<evidence type="ECO:0000256" key="1">
    <source>
        <dbReference type="ARBA" id="ARBA00001913"/>
    </source>
</evidence>
<evidence type="ECO:0000256" key="3">
    <source>
        <dbReference type="ARBA" id="ARBA00005350"/>
    </source>
</evidence>
<dbReference type="Proteomes" id="UP000288216">
    <property type="component" value="Unassembled WGS sequence"/>
</dbReference>
<keyword evidence="7" id="KW-1133">Transmembrane helix</keyword>
<evidence type="ECO:0000256" key="5">
    <source>
        <dbReference type="ARBA" id="ARBA00022692"/>
    </source>
</evidence>
<dbReference type="AlphaFoldDB" id="A0A401PIA0"/>
<keyword evidence="4" id="KW-0597">Phosphoprotein</keyword>
<comment type="caution">
    <text evidence="12">The sequence shown here is derived from an EMBL/GenBank/DDBJ whole genome shotgun (WGS) entry which is preliminary data.</text>
</comment>
<name>A0A401PIA0_SCYTO</name>
<evidence type="ECO:0000256" key="9">
    <source>
        <dbReference type="ARBA" id="ARBA00023139"/>
    </source>
</evidence>
<dbReference type="EMBL" id="BFAA01000540">
    <property type="protein sequence ID" value="GCB72856.1"/>
    <property type="molecule type" value="Genomic_DNA"/>
</dbReference>
<evidence type="ECO:0000256" key="7">
    <source>
        <dbReference type="ARBA" id="ARBA00022989"/>
    </source>
</evidence>
<organism evidence="12 13">
    <name type="scientific">Scyliorhinus torazame</name>
    <name type="common">Cloudy catshark</name>
    <name type="synonym">Catulus torazame</name>
    <dbReference type="NCBI Taxonomy" id="75743"/>
    <lineage>
        <taxon>Eukaryota</taxon>
        <taxon>Metazoa</taxon>
        <taxon>Chordata</taxon>
        <taxon>Craniata</taxon>
        <taxon>Vertebrata</taxon>
        <taxon>Chondrichthyes</taxon>
        <taxon>Elasmobranchii</taxon>
        <taxon>Galeomorphii</taxon>
        <taxon>Galeoidea</taxon>
        <taxon>Carcharhiniformes</taxon>
        <taxon>Scyliorhinidae</taxon>
        <taxon>Scyliorhinus</taxon>
    </lineage>
</organism>
<protein>
    <recommendedName>
        <fullName evidence="11">Phospholipid scramblase</fullName>
    </recommendedName>
</protein>
<gene>
    <name evidence="12" type="ORF">scyTo_0002224</name>
</gene>
<dbReference type="GO" id="GO:0017128">
    <property type="term" value="F:phospholipid scramblase activity"/>
    <property type="evidence" value="ECO:0007669"/>
    <property type="project" value="InterPro"/>
</dbReference>
<dbReference type="OrthoDB" id="191150at2759"/>
<evidence type="ECO:0000256" key="10">
    <source>
        <dbReference type="ARBA" id="ARBA00023288"/>
    </source>
</evidence>
<evidence type="ECO:0000256" key="4">
    <source>
        <dbReference type="ARBA" id="ARBA00022553"/>
    </source>
</evidence>
<evidence type="ECO:0000313" key="13">
    <source>
        <dbReference type="Proteomes" id="UP000288216"/>
    </source>
</evidence>
<keyword evidence="6 11" id="KW-0106">Calcium</keyword>
<proteinExistence type="inferred from homology"/>
<dbReference type="STRING" id="75743.A0A401PIA0"/>
<evidence type="ECO:0000256" key="11">
    <source>
        <dbReference type="RuleBase" id="RU363116"/>
    </source>
</evidence>
<comment type="cofactor">
    <cofactor evidence="1 11">
        <name>Ca(2+)</name>
        <dbReference type="ChEBI" id="CHEBI:29108"/>
    </cofactor>
</comment>
<evidence type="ECO:0000256" key="2">
    <source>
        <dbReference type="ARBA" id="ARBA00004606"/>
    </source>
</evidence>
<reference evidence="12 13" key="1">
    <citation type="journal article" date="2018" name="Nat. Ecol. Evol.">
        <title>Shark genomes provide insights into elasmobranch evolution and the origin of vertebrates.</title>
        <authorList>
            <person name="Hara Y"/>
            <person name="Yamaguchi K"/>
            <person name="Onimaru K"/>
            <person name="Kadota M"/>
            <person name="Koyanagi M"/>
            <person name="Keeley SD"/>
            <person name="Tatsumi K"/>
            <person name="Tanaka K"/>
            <person name="Motone F"/>
            <person name="Kageyama Y"/>
            <person name="Nozu R"/>
            <person name="Adachi N"/>
            <person name="Nishimura O"/>
            <person name="Nakagawa R"/>
            <person name="Tanegashima C"/>
            <person name="Kiyatake I"/>
            <person name="Matsumoto R"/>
            <person name="Murakumo K"/>
            <person name="Nishida K"/>
            <person name="Terakita A"/>
            <person name="Kuratani S"/>
            <person name="Sato K"/>
            <person name="Hyodo S Kuraku.S."/>
        </authorList>
    </citation>
    <scope>NUCLEOTIDE SEQUENCE [LARGE SCALE GENOMIC DNA]</scope>
</reference>
<comment type="subcellular location">
    <subcellularLocation>
        <location evidence="2">Membrane</location>
        <topology evidence="2">Single-pass type II membrane protein</topology>
    </subcellularLocation>
</comment>
<keyword evidence="9 11" id="KW-0564">Palmitate</keyword>
<evidence type="ECO:0000313" key="12">
    <source>
        <dbReference type="EMBL" id="GCB72856.1"/>
    </source>
</evidence>
<evidence type="ECO:0000256" key="6">
    <source>
        <dbReference type="ARBA" id="ARBA00022837"/>
    </source>
</evidence>
<comment type="function">
    <text evidence="11">May mediate accelerated ATP-independent bidirectional transbilayer migration of phospholipids upon binding calcium ions that results in a loss of phospholipid asymmetry in the plasma membrane.</text>
</comment>
<keyword evidence="10 11" id="KW-0449">Lipoprotein</keyword>
<accession>A0A401PIA0</accession>
<dbReference type="PANTHER" id="PTHR23248:SF38">
    <property type="entry name" value="PHOSPHOLIPID SCRAMBLASE 1"/>
    <property type="match status" value="1"/>
</dbReference>
<dbReference type="Pfam" id="PF03803">
    <property type="entry name" value="Scramblase"/>
    <property type="match status" value="1"/>
</dbReference>
<dbReference type="InterPro" id="IPR005552">
    <property type="entry name" value="Scramblase"/>
</dbReference>
<keyword evidence="13" id="KW-1185">Reference proteome</keyword>
<evidence type="ECO:0000256" key="8">
    <source>
        <dbReference type="ARBA" id="ARBA00023136"/>
    </source>
</evidence>
<keyword evidence="8" id="KW-0472">Membrane</keyword>
<comment type="similarity">
    <text evidence="3 11">Belongs to the phospholipid scramblase family.</text>
</comment>